<evidence type="ECO:0000259" key="10">
    <source>
        <dbReference type="PROSITE" id="PS50011"/>
    </source>
</evidence>
<protein>
    <recommendedName>
        <fullName evidence="5">EKC/KEOPS complex subunit BUD32</fullName>
        <ecNumber evidence="3">2.7.11.1</ecNumber>
    </recommendedName>
    <alternativeName>
        <fullName evidence="6 7">Atypical Serine/threonine protein kinase BUD32</fullName>
    </alternativeName>
    <alternativeName>
        <fullName evidence="4">EKC/KEOPS complex subunit bud32</fullName>
    </alternativeName>
</protein>
<dbReference type="InterPro" id="IPR011009">
    <property type="entry name" value="Kinase-like_dom_sf"/>
</dbReference>
<dbReference type="EMBL" id="VIGI01000011">
    <property type="protein sequence ID" value="KAB8293782.1"/>
    <property type="molecule type" value="Genomic_DNA"/>
</dbReference>
<reference evidence="11 12" key="1">
    <citation type="submission" date="2019-06" db="EMBL/GenBank/DDBJ databases">
        <title>Genome Sequence of the Brown Rot Fungal Pathogen Monilinia laxa.</title>
        <authorList>
            <person name="De Miccolis Angelini R.M."/>
            <person name="Landi L."/>
            <person name="Abate D."/>
            <person name="Pollastro S."/>
            <person name="Romanazzi G."/>
            <person name="Faretra F."/>
        </authorList>
    </citation>
    <scope>NUCLEOTIDE SEQUENCE [LARGE SCALE GENOMIC DNA]</scope>
    <source>
        <strain evidence="11 12">Mlax316</strain>
    </source>
</reference>
<dbReference type="OrthoDB" id="4062651at2759"/>
<evidence type="ECO:0000256" key="9">
    <source>
        <dbReference type="ARBA" id="ARBA00048679"/>
    </source>
</evidence>
<evidence type="ECO:0000313" key="11">
    <source>
        <dbReference type="EMBL" id="KAB8293782.1"/>
    </source>
</evidence>
<comment type="subunit">
    <text evidence="2">Component of the EKC/KEOPS complex composed of at least BUD32, CGI121, GON7, KAE1 and PCC1; the whole complex dimerizes.</text>
</comment>
<dbReference type="AlphaFoldDB" id="A0A5N6JX95"/>
<dbReference type="Gene3D" id="1.10.510.10">
    <property type="entry name" value="Transferase(Phosphotransferase) domain 1"/>
    <property type="match status" value="1"/>
</dbReference>
<proteinExistence type="predicted"/>
<comment type="caution">
    <text evidence="11">The sequence shown here is derived from an EMBL/GenBank/DDBJ whole genome shotgun (WGS) entry which is preliminary data.</text>
</comment>
<dbReference type="Pfam" id="PF00069">
    <property type="entry name" value="Pkinase"/>
    <property type="match status" value="1"/>
</dbReference>
<evidence type="ECO:0000256" key="4">
    <source>
        <dbReference type="ARBA" id="ARBA00013948"/>
    </source>
</evidence>
<gene>
    <name evidence="11" type="ORF">EYC80_009267</name>
</gene>
<sequence length="421" mass="48896">MIEPQERFWSEGQKFFGSPDNPKTEFQCSIWDWDQLRIIKIKGTANLFTSDEYKEIPILAQFADYLSPEIRAVETDDDGRIFGVSKELGEDESWFVPYPPFSIAKSLAGCRTVKHSQLKELDRLGLFVDVSSYEDEYQNLRTVAFKFNVLGKTLRLKMAWDELNIVKSLPPHPNIVPFDSVIIEDVESRVIGFTTKYIPGGNLNDPKKAFRFEWLQQLTQLVDFLNLDMGIMHQDIAPRNLLVDPDTHKLLLFDFDRAACGTRNLQHGRDDVTAVAFTLYELITNDTHLTSIPYWERDIEIVQSLKEWTRNRELDREVCVFRDFLNAWVQKRQSDNAMDEYLNAPNRPTWPELPTAHDYDVPYEDGKTAEGEIIWRTGHRLMRSAVKAGQYCFQWQRPPQSRLLRKSYEAIAIGMGEVGRD</sequence>
<feature type="domain" description="Protein kinase" evidence="10">
    <location>
        <begin position="118"/>
        <end position="360"/>
    </location>
</feature>
<dbReference type="Proteomes" id="UP000326757">
    <property type="component" value="Unassembled WGS sequence"/>
</dbReference>
<keyword evidence="12" id="KW-1185">Reference proteome</keyword>
<comment type="catalytic activity">
    <reaction evidence="8">
        <text>L-threonyl-[protein] + ATP = O-phospho-L-threonyl-[protein] + ADP + H(+)</text>
        <dbReference type="Rhea" id="RHEA:46608"/>
        <dbReference type="Rhea" id="RHEA-COMP:11060"/>
        <dbReference type="Rhea" id="RHEA-COMP:11605"/>
        <dbReference type="ChEBI" id="CHEBI:15378"/>
        <dbReference type="ChEBI" id="CHEBI:30013"/>
        <dbReference type="ChEBI" id="CHEBI:30616"/>
        <dbReference type="ChEBI" id="CHEBI:61977"/>
        <dbReference type="ChEBI" id="CHEBI:456216"/>
        <dbReference type="EC" id="2.7.11.1"/>
    </reaction>
</comment>
<evidence type="ECO:0000256" key="5">
    <source>
        <dbReference type="ARBA" id="ARBA00019973"/>
    </source>
</evidence>
<evidence type="ECO:0000313" key="12">
    <source>
        <dbReference type="Proteomes" id="UP000326757"/>
    </source>
</evidence>
<evidence type="ECO:0000256" key="8">
    <source>
        <dbReference type="ARBA" id="ARBA00047899"/>
    </source>
</evidence>
<dbReference type="SUPFAM" id="SSF56112">
    <property type="entry name" value="Protein kinase-like (PK-like)"/>
    <property type="match status" value="1"/>
</dbReference>
<evidence type="ECO:0000256" key="3">
    <source>
        <dbReference type="ARBA" id="ARBA00012513"/>
    </source>
</evidence>
<dbReference type="PROSITE" id="PS50011">
    <property type="entry name" value="PROTEIN_KINASE_DOM"/>
    <property type="match status" value="1"/>
</dbReference>
<dbReference type="InterPro" id="IPR000719">
    <property type="entry name" value="Prot_kinase_dom"/>
</dbReference>
<organism evidence="11 12">
    <name type="scientific">Monilinia laxa</name>
    <name type="common">Brown rot fungus</name>
    <name type="synonym">Sclerotinia laxa</name>
    <dbReference type="NCBI Taxonomy" id="61186"/>
    <lineage>
        <taxon>Eukaryota</taxon>
        <taxon>Fungi</taxon>
        <taxon>Dikarya</taxon>
        <taxon>Ascomycota</taxon>
        <taxon>Pezizomycotina</taxon>
        <taxon>Leotiomycetes</taxon>
        <taxon>Helotiales</taxon>
        <taxon>Sclerotiniaceae</taxon>
        <taxon>Monilinia</taxon>
    </lineage>
</organism>
<dbReference type="GO" id="GO:0005524">
    <property type="term" value="F:ATP binding"/>
    <property type="evidence" value="ECO:0007669"/>
    <property type="project" value="InterPro"/>
</dbReference>
<dbReference type="SMART" id="SM00220">
    <property type="entry name" value="S_TKc"/>
    <property type="match status" value="1"/>
</dbReference>
<evidence type="ECO:0000256" key="1">
    <source>
        <dbReference type="ARBA" id="ARBA00003747"/>
    </source>
</evidence>
<dbReference type="PROSITE" id="PS00109">
    <property type="entry name" value="PROTEIN_KINASE_TYR"/>
    <property type="match status" value="1"/>
</dbReference>
<name>A0A5N6JX95_MONLA</name>
<evidence type="ECO:0000256" key="2">
    <source>
        <dbReference type="ARBA" id="ARBA00011534"/>
    </source>
</evidence>
<evidence type="ECO:0000256" key="7">
    <source>
        <dbReference type="ARBA" id="ARBA00033194"/>
    </source>
</evidence>
<accession>A0A5N6JX95</accession>
<dbReference type="GO" id="GO:0004674">
    <property type="term" value="F:protein serine/threonine kinase activity"/>
    <property type="evidence" value="ECO:0007669"/>
    <property type="project" value="UniProtKB-EC"/>
</dbReference>
<comment type="catalytic activity">
    <reaction evidence="9">
        <text>L-seryl-[protein] + ATP = O-phospho-L-seryl-[protein] + ADP + H(+)</text>
        <dbReference type="Rhea" id="RHEA:17989"/>
        <dbReference type="Rhea" id="RHEA-COMP:9863"/>
        <dbReference type="Rhea" id="RHEA-COMP:11604"/>
        <dbReference type="ChEBI" id="CHEBI:15378"/>
        <dbReference type="ChEBI" id="CHEBI:29999"/>
        <dbReference type="ChEBI" id="CHEBI:30616"/>
        <dbReference type="ChEBI" id="CHEBI:83421"/>
        <dbReference type="ChEBI" id="CHEBI:456216"/>
        <dbReference type="EC" id="2.7.11.1"/>
    </reaction>
</comment>
<dbReference type="InterPro" id="IPR008266">
    <property type="entry name" value="Tyr_kinase_AS"/>
</dbReference>
<evidence type="ECO:0000256" key="6">
    <source>
        <dbReference type="ARBA" id="ARBA00030980"/>
    </source>
</evidence>
<comment type="function">
    <text evidence="1">Component of the EKC/KEOPS complex that is required for the formation of a threonylcarbamoyl group on adenosine at position 37 (t(6)A37) in tRNAs that read codons beginning with adenine. The complex is probably involved in the transfer of the threonylcarbamoyl moiety of threonylcarbamoyl-AMP (TC-AMP) to the N6 group of A37. BUD32 has ATPase activity in the context of the EKC/KEOPS complex and likely plays a supporting role to the catalytic subunit KAE1. The EKC/KEOPS complex also promotes both telomere uncapping and telomere elongation. The complex is required for efficient recruitment of transcriptional coactivators.</text>
</comment>
<dbReference type="EC" id="2.7.11.1" evidence="3"/>